<dbReference type="PRINTS" id="PR01543">
    <property type="entry name" value="ANATRNSFRASE"/>
</dbReference>
<dbReference type="EMBL" id="CP014671">
    <property type="protein sequence ID" value="ANX04955.1"/>
    <property type="molecule type" value="Genomic_DNA"/>
</dbReference>
<dbReference type="Gene3D" id="2.40.128.150">
    <property type="entry name" value="Cysteine proteinases"/>
    <property type="match status" value="1"/>
</dbReference>
<accession>A0A1B1YVX2</accession>
<dbReference type="Proteomes" id="UP000092952">
    <property type="component" value="Chromosome"/>
</dbReference>
<evidence type="ECO:0000313" key="4">
    <source>
        <dbReference type="Proteomes" id="UP000092952"/>
    </source>
</evidence>
<dbReference type="GO" id="GO:0016407">
    <property type="term" value="F:acetyltransferase activity"/>
    <property type="evidence" value="ECO:0007669"/>
    <property type="project" value="InterPro"/>
</dbReference>
<dbReference type="STRING" id="1810504.PG2T_12745"/>
<organism evidence="3 4">
    <name type="scientific">Immundisolibacter cernigliae</name>
    <dbReference type="NCBI Taxonomy" id="1810504"/>
    <lineage>
        <taxon>Bacteria</taxon>
        <taxon>Pseudomonadati</taxon>
        <taxon>Pseudomonadota</taxon>
        <taxon>Gammaproteobacteria</taxon>
        <taxon>Immundisolibacterales</taxon>
        <taxon>Immundisolibacteraceae</taxon>
        <taxon>Immundisolibacter</taxon>
    </lineage>
</organism>
<dbReference type="Gene3D" id="3.30.2140.10">
    <property type="entry name" value="Arylamine N-acetyltransferase"/>
    <property type="match status" value="1"/>
</dbReference>
<dbReference type="Pfam" id="PF00797">
    <property type="entry name" value="Acetyltransf_2"/>
    <property type="match status" value="1"/>
</dbReference>
<proteinExistence type="inferred from homology"/>
<dbReference type="AlphaFoldDB" id="A0A1B1YVX2"/>
<comment type="similarity">
    <text evidence="1 2">Belongs to the arylamine N-acetyltransferase family.</text>
</comment>
<evidence type="ECO:0008006" key="5">
    <source>
        <dbReference type="Google" id="ProtNLM"/>
    </source>
</evidence>
<dbReference type="InParanoid" id="A0A1B1YVX2"/>
<gene>
    <name evidence="3" type="ORF">PG2T_12745</name>
</gene>
<dbReference type="PANTHER" id="PTHR11786">
    <property type="entry name" value="N-HYDROXYARYLAMINE O-ACETYLTRANSFERASE"/>
    <property type="match status" value="1"/>
</dbReference>
<evidence type="ECO:0000256" key="1">
    <source>
        <dbReference type="ARBA" id="ARBA00006547"/>
    </source>
</evidence>
<dbReference type="RefSeq" id="WP_068806203.1">
    <property type="nucleotide sequence ID" value="NZ_CP014671.1"/>
</dbReference>
<dbReference type="SUPFAM" id="SSF54001">
    <property type="entry name" value="Cysteine proteinases"/>
    <property type="match status" value="1"/>
</dbReference>
<dbReference type="OrthoDB" id="7181050at2"/>
<keyword evidence="4" id="KW-1185">Reference proteome</keyword>
<dbReference type="InterPro" id="IPR038765">
    <property type="entry name" value="Papain-like_cys_pep_sf"/>
</dbReference>
<dbReference type="PANTHER" id="PTHR11786:SF0">
    <property type="entry name" value="ARYLAMINE N-ACETYLTRANSFERASE 4-RELATED"/>
    <property type="match status" value="1"/>
</dbReference>
<evidence type="ECO:0000313" key="3">
    <source>
        <dbReference type="EMBL" id="ANX04955.1"/>
    </source>
</evidence>
<dbReference type="KEGG" id="gbi:PG2T_12745"/>
<sequence length="270" mass="30222">MTAASPLDLDRYLHRIDYRGALQPTPKVLADLHLAHVRHIPFENLDVLLGRGIRLDLPSLFDKLVTARRGGYCFEQNLLFAAVLEQLGFRVRRLAARVTYRTQRVLPRTHMLLRVEMDDAAWLADVGFGAAGPLRPLAFAPGAAQAQYLWQYRLVEQDGLWRLQIGEGDWTELYQFTLQEQALADYEMSSYYVSTHPESRFVQGLIAHRLAPERRLILIGNELTEDRGAQVGARRVDDPASLAALLVNDIGLPAADVAELIDTLAARGAA</sequence>
<dbReference type="InterPro" id="IPR001447">
    <property type="entry name" value="Arylamine_N-AcTrfase"/>
</dbReference>
<evidence type="ECO:0000256" key="2">
    <source>
        <dbReference type="RuleBase" id="RU003452"/>
    </source>
</evidence>
<dbReference type="FunCoup" id="A0A1B1YVX2">
    <property type="interactions" value="58"/>
</dbReference>
<reference evidence="4" key="1">
    <citation type="submission" date="2016-03" db="EMBL/GenBank/DDBJ databases">
        <title>Complete genome sequence of Solimmundus cernigliae, representing a novel lineage of polycyclic aromatic hydrocarbon degraders within the Gammaproteobacteria.</title>
        <authorList>
            <person name="Singleton D.R."/>
            <person name="Dickey A.N."/>
            <person name="Scholl E.H."/>
            <person name="Wright F.A."/>
            <person name="Aitken M.D."/>
        </authorList>
    </citation>
    <scope>NUCLEOTIDE SEQUENCE [LARGE SCALE GENOMIC DNA]</scope>
    <source>
        <strain evidence="4">TR3.2</strain>
    </source>
</reference>
<protein>
    <recommendedName>
        <fullName evidence="5">Arylamine N-acetyltransferase</fullName>
    </recommendedName>
</protein>
<name>A0A1B1YVX2_9GAMM</name>